<dbReference type="OrthoDB" id="10518451at2759"/>
<feature type="region of interest" description="Disordered" evidence="1">
    <location>
        <begin position="151"/>
        <end position="171"/>
    </location>
</feature>
<evidence type="ECO:0000256" key="1">
    <source>
        <dbReference type="SAM" id="MobiDB-lite"/>
    </source>
</evidence>
<protein>
    <submittedName>
        <fullName evidence="2">Uncharacterized protein</fullName>
    </submittedName>
</protein>
<proteinExistence type="predicted"/>
<evidence type="ECO:0000313" key="3">
    <source>
        <dbReference type="Proteomes" id="UP000054383"/>
    </source>
</evidence>
<dbReference type="AlphaFoldDB" id="A0A0U1MC71"/>
<organism evidence="2 3">
    <name type="scientific">Talaromyces islandicus</name>
    <name type="common">Penicillium islandicum</name>
    <dbReference type="NCBI Taxonomy" id="28573"/>
    <lineage>
        <taxon>Eukaryota</taxon>
        <taxon>Fungi</taxon>
        <taxon>Dikarya</taxon>
        <taxon>Ascomycota</taxon>
        <taxon>Pezizomycotina</taxon>
        <taxon>Eurotiomycetes</taxon>
        <taxon>Eurotiomycetidae</taxon>
        <taxon>Eurotiales</taxon>
        <taxon>Trichocomaceae</taxon>
        <taxon>Talaromyces</taxon>
        <taxon>Talaromyces sect. Islandici</taxon>
    </lineage>
</organism>
<sequence length="194" mass="21426">MFRSLPSRIQLSEREVYQTLQQVIVERAVRQQLETLRTNEITSDQRCCQLRATSTWSPPSSASTSILISLSSSSSSGIVCMPSDSKADDVLDRNICLLAASSPSPRNSSSPLSFFSADHQIPASLVRARLNVNRQVRVRDRDGRRELMDSAIEDEEDDSGHGSPPEQGLLVQTLPNPRSRIRRVVGSGHHGAFL</sequence>
<reference evidence="2 3" key="1">
    <citation type="submission" date="2015-04" db="EMBL/GenBank/DDBJ databases">
        <authorList>
            <person name="Syromyatnikov M.Y."/>
            <person name="Popov V.N."/>
        </authorList>
    </citation>
    <scope>NUCLEOTIDE SEQUENCE [LARGE SCALE GENOMIC DNA]</scope>
    <source>
        <strain evidence="2">WF-38-12</strain>
    </source>
</reference>
<evidence type="ECO:0000313" key="2">
    <source>
        <dbReference type="EMBL" id="CRG92600.1"/>
    </source>
</evidence>
<keyword evidence="3" id="KW-1185">Reference proteome</keyword>
<gene>
    <name evidence="2" type="ORF">PISL3812_09663</name>
</gene>
<dbReference type="EMBL" id="CVMT01000013">
    <property type="protein sequence ID" value="CRG92600.1"/>
    <property type="molecule type" value="Genomic_DNA"/>
</dbReference>
<accession>A0A0U1MC71</accession>
<dbReference type="Proteomes" id="UP000054383">
    <property type="component" value="Unassembled WGS sequence"/>
</dbReference>
<name>A0A0U1MC71_TALIS</name>